<name>A0A1C4W9I7_9ACTN</name>
<dbReference type="Pfam" id="PF09234">
    <property type="entry name" value="DUF1963"/>
    <property type="match status" value="1"/>
</dbReference>
<accession>A0A1C4W9I7</accession>
<dbReference type="EMBL" id="FMCS01000003">
    <property type="protein sequence ID" value="SCE92789.1"/>
    <property type="molecule type" value="Genomic_DNA"/>
</dbReference>
<dbReference type="Proteomes" id="UP000199629">
    <property type="component" value="Unassembled WGS sequence"/>
</dbReference>
<dbReference type="Gene3D" id="2.30.320.10">
    <property type="entry name" value="YwqG-like"/>
    <property type="match status" value="1"/>
</dbReference>
<dbReference type="SUPFAM" id="SSF103032">
    <property type="entry name" value="Hypothetical protein YwqG"/>
    <property type="match status" value="1"/>
</dbReference>
<proteinExistence type="predicted"/>
<dbReference type="RefSeq" id="WP_091261896.1">
    <property type="nucleotide sequence ID" value="NZ_FMCS01000003.1"/>
</dbReference>
<protein>
    <submittedName>
        <fullName evidence="1">Uncharacterized protein YwqG</fullName>
    </submittedName>
</protein>
<gene>
    <name evidence="1" type="ORF">GA0070214_103354</name>
</gene>
<sequence>MDVRQEFRGAAREMGVPVDETERWVRLARPQTELVPQGDGLPVAGRFGGLAALPEGEKWPHGQCLVLTLDLAAIPPHGHDLDLPADGSLLFFVEPDFTPNDCRIVHVPAGTPVTEHPNPGVPVFGPILLHARAGWSLPENEHEVPFDLRLDDEVEELIGEVMWDLEDNDYEFSLGGYGGASTGGADNPILNANEHTVLATVWLDERHVGDAFGETLIVVNFMIKHADLAERAFDRIWLMTDFNG</sequence>
<evidence type="ECO:0000313" key="1">
    <source>
        <dbReference type="EMBL" id="SCE92789.1"/>
    </source>
</evidence>
<evidence type="ECO:0000313" key="2">
    <source>
        <dbReference type="Proteomes" id="UP000199629"/>
    </source>
</evidence>
<dbReference type="InterPro" id="IPR015315">
    <property type="entry name" value="DUF1963"/>
</dbReference>
<reference evidence="2" key="1">
    <citation type="submission" date="2016-06" db="EMBL/GenBank/DDBJ databases">
        <authorList>
            <person name="Varghese N."/>
            <person name="Submissions Spin"/>
        </authorList>
    </citation>
    <scope>NUCLEOTIDE SEQUENCE [LARGE SCALE GENOMIC DNA]</scope>
    <source>
        <strain evidence="2">DSM 45246</strain>
    </source>
</reference>
<organism evidence="1 2">
    <name type="scientific">Micromonospora chaiyaphumensis</name>
    <dbReference type="NCBI Taxonomy" id="307119"/>
    <lineage>
        <taxon>Bacteria</taxon>
        <taxon>Bacillati</taxon>
        <taxon>Actinomycetota</taxon>
        <taxon>Actinomycetes</taxon>
        <taxon>Micromonosporales</taxon>
        <taxon>Micromonosporaceae</taxon>
        <taxon>Micromonospora</taxon>
    </lineage>
</organism>
<dbReference type="AlphaFoldDB" id="A0A1C4W9I7"/>
<keyword evidence="2" id="KW-1185">Reference proteome</keyword>
<dbReference type="InterPro" id="IPR035948">
    <property type="entry name" value="YwqG-like_sf"/>
</dbReference>